<evidence type="ECO:0000256" key="2">
    <source>
        <dbReference type="ARBA" id="ARBA00022448"/>
    </source>
</evidence>
<dbReference type="SUPFAM" id="SSF103473">
    <property type="entry name" value="MFS general substrate transporter"/>
    <property type="match status" value="1"/>
</dbReference>
<evidence type="ECO:0000313" key="9">
    <source>
        <dbReference type="Proteomes" id="UP000184066"/>
    </source>
</evidence>
<dbReference type="PROSITE" id="PS50850">
    <property type="entry name" value="MFS"/>
    <property type="match status" value="1"/>
</dbReference>
<gene>
    <name evidence="8" type="ORF">SAMN05216200_10124</name>
</gene>
<feature type="transmembrane region" description="Helical" evidence="6">
    <location>
        <begin position="12"/>
        <end position="36"/>
    </location>
</feature>
<dbReference type="InterPro" id="IPR036259">
    <property type="entry name" value="MFS_trans_sf"/>
</dbReference>
<dbReference type="AlphaFoldDB" id="A0A1M7RR61"/>
<feature type="transmembrane region" description="Helical" evidence="6">
    <location>
        <begin position="219"/>
        <end position="237"/>
    </location>
</feature>
<dbReference type="Pfam" id="PF07690">
    <property type="entry name" value="MFS_1"/>
    <property type="match status" value="1"/>
</dbReference>
<dbReference type="STRING" id="1189325.SAMN04488119_102494"/>
<dbReference type="InterPro" id="IPR001958">
    <property type="entry name" value="Tet-R_TetA/multi-R_MdtG-like"/>
</dbReference>
<feature type="transmembrane region" description="Helical" evidence="6">
    <location>
        <begin position="167"/>
        <end position="187"/>
    </location>
</feature>
<feature type="transmembrane region" description="Helical" evidence="6">
    <location>
        <begin position="287"/>
        <end position="306"/>
    </location>
</feature>
<comment type="subcellular location">
    <subcellularLocation>
        <location evidence="1">Membrane</location>
        <topology evidence="1">Multi-pass membrane protein</topology>
    </subcellularLocation>
</comment>
<dbReference type="PANTHER" id="PTHR23504">
    <property type="entry name" value="MAJOR FACILITATOR SUPERFAMILY DOMAIN-CONTAINING PROTEIN 10"/>
    <property type="match status" value="1"/>
</dbReference>
<feature type="transmembrane region" description="Helical" evidence="6">
    <location>
        <begin position="139"/>
        <end position="161"/>
    </location>
</feature>
<dbReference type="PRINTS" id="PR01035">
    <property type="entry name" value="TCRTETA"/>
</dbReference>
<keyword evidence="5 6" id="KW-0472">Membrane</keyword>
<dbReference type="Gene3D" id="1.20.1250.20">
    <property type="entry name" value="MFS general substrate transporter like domains"/>
    <property type="match status" value="1"/>
</dbReference>
<evidence type="ECO:0000256" key="5">
    <source>
        <dbReference type="ARBA" id="ARBA00023136"/>
    </source>
</evidence>
<keyword evidence="2" id="KW-0813">Transport</keyword>
<keyword evidence="9" id="KW-1185">Reference proteome</keyword>
<protein>
    <submittedName>
        <fullName evidence="8">MFS transporter, DHA1 family, tetracycline resistance protein</fullName>
    </submittedName>
</protein>
<dbReference type="InterPro" id="IPR020846">
    <property type="entry name" value="MFS_dom"/>
</dbReference>
<keyword evidence="3 6" id="KW-0812">Transmembrane</keyword>
<evidence type="ECO:0000256" key="1">
    <source>
        <dbReference type="ARBA" id="ARBA00004141"/>
    </source>
</evidence>
<organism evidence="8 9">
    <name type="scientific">Oceanicella actignis</name>
    <dbReference type="NCBI Taxonomy" id="1189325"/>
    <lineage>
        <taxon>Bacteria</taxon>
        <taxon>Pseudomonadati</taxon>
        <taxon>Pseudomonadota</taxon>
        <taxon>Alphaproteobacteria</taxon>
        <taxon>Rhodobacterales</taxon>
        <taxon>Paracoccaceae</taxon>
        <taxon>Oceanicella</taxon>
    </lineage>
</organism>
<dbReference type="GO" id="GO:0016020">
    <property type="term" value="C:membrane"/>
    <property type="evidence" value="ECO:0007669"/>
    <property type="project" value="UniProtKB-SubCell"/>
</dbReference>
<feature type="transmembrane region" description="Helical" evidence="6">
    <location>
        <begin position="344"/>
        <end position="367"/>
    </location>
</feature>
<dbReference type="EMBL" id="FRDL01000001">
    <property type="protein sequence ID" value="SHN48803.1"/>
    <property type="molecule type" value="Genomic_DNA"/>
</dbReference>
<dbReference type="OrthoDB" id="9764259at2"/>
<evidence type="ECO:0000313" key="8">
    <source>
        <dbReference type="EMBL" id="SHN48803.1"/>
    </source>
</evidence>
<feature type="transmembrane region" description="Helical" evidence="6">
    <location>
        <begin position="257"/>
        <end position="275"/>
    </location>
</feature>
<name>A0A1M7RR61_9RHOB</name>
<reference evidence="8 9" key="1">
    <citation type="submission" date="2016-12" db="EMBL/GenBank/DDBJ databases">
        <authorList>
            <person name="Song W.-J."/>
            <person name="Kurnit D.M."/>
        </authorList>
    </citation>
    <scope>NUCLEOTIDE SEQUENCE [LARGE SCALE GENOMIC DNA]</scope>
    <source>
        <strain evidence="8 9">CGMCC 1.10808</strain>
    </source>
</reference>
<evidence type="ECO:0000256" key="3">
    <source>
        <dbReference type="ARBA" id="ARBA00022692"/>
    </source>
</evidence>
<evidence type="ECO:0000256" key="6">
    <source>
        <dbReference type="SAM" id="Phobius"/>
    </source>
</evidence>
<dbReference type="RefSeq" id="WP_072745645.1">
    <property type="nucleotide sequence ID" value="NZ_FOHL01000002.1"/>
</dbReference>
<feature type="transmembrane region" description="Helical" evidence="6">
    <location>
        <begin position="81"/>
        <end position="100"/>
    </location>
</feature>
<dbReference type="GO" id="GO:0022857">
    <property type="term" value="F:transmembrane transporter activity"/>
    <property type="evidence" value="ECO:0007669"/>
    <property type="project" value="InterPro"/>
</dbReference>
<evidence type="ECO:0000259" key="7">
    <source>
        <dbReference type="PROSITE" id="PS50850"/>
    </source>
</evidence>
<feature type="transmembrane region" description="Helical" evidence="6">
    <location>
        <begin position="312"/>
        <end position="332"/>
    </location>
</feature>
<accession>A0A1M7RR61</accession>
<dbReference type="Proteomes" id="UP000184066">
    <property type="component" value="Unassembled WGS sequence"/>
</dbReference>
<keyword evidence="4 6" id="KW-1133">Transmembrane helix</keyword>
<feature type="domain" description="Major facilitator superfamily (MFS) profile" evidence="7">
    <location>
        <begin position="10"/>
        <end position="402"/>
    </location>
</feature>
<feature type="transmembrane region" description="Helical" evidence="6">
    <location>
        <begin position="106"/>
        <end position="127"/>
    </location>
</feature>
<dbReference type="InterPro" id="IPR011701">
    <property type="entry name" value="MFS"/>
</dbReference>
<proteinExistence type="predicted"/>
<feature type="transmembrane region" description="Helical" evidence="6">
    <location>
        <begin position="48"/>
        <end position="69"/>
    </location>
</feature>
<dbReference type="PANTHER" id="PTHR23504:SF15">
    <property type="entry name" value="MAJOR FACILITATOR SUPERFAMILY (MFS) PROFILE DOMAIN-CONTAINING PROTEIN"/>
    <property type="match status" value="1"/>
</dbReference>
<evidence type="ECO:0000256" key="4">
    <source>
        <dbReference type="ARBA" id="ARBA00022989"/>
    </source>
</evidence>
<feature type="transmembrane region" description="Helical" evidence="6">
    <location>
        <begin position="379"/>
        <end position="400"/>
    </location>
</feature>
<sequence length="402" mass="40190">MSGGSAGRPALGFVFAAVMIDAMGIGLVMPVMPALLREVTGLGLDGAARWGGALSLCYAAMQFLCAPLLGALSDRRGRRPVLLTSLAALGAAYLAMAAAGSIWTLLAARLAAGAAAATHSTAYAYVADVTAPERRAARFGLLGAAFGLGFVLGPALGGALGELGPRAPFLAAAALAFAAAGLGLAAAPESLPPERRRRRLSLRGAHPLRALARAARMPGMGPILGAVLLYDLAIYAYPSVWSFHVAAAYGWSAGQVGMSLAAYGLVSGMAQAWLIRPALARLGERRTALMGLGADALGALGLAAALGGWSVYALMPLLGAAAMAGPAMTAMLSRRASEAAQGELQGVLAALSGAAAMISPPVMTWIFDLFVGPGAPFHAPGAPFALAAALAAGAALLLAARA</sequence>